<dbReference type="RefSeq" id="WP_203885269.1">
    <property type="nucleotide sequence ID" value="NZ_BAABHH010000008.1"/>
</dbReference>
<evidence type="ECO:0000313" key="1">
    <source>
        <dbReference type="EMBL" id="GIG81917.1"/>
    </source>
</evidence>
<comment type="caution">
    <text evidence="1">The sequence shown here is derived from an EMBL/GenBank/DDBJ whole genome shotgun (WGS) entry which is preliminary data.</text>
</comment>
<dbReference type="EMBL" id="BONV01000025">
    <property type="protein sequence ID" value="GIG81917.1"/>
    <property type="molecule type" value="Genomic_DNA"/>
</dbReference>
<keyword evidence="2" id="KW-1185">Reference proteome</keyword>
<accession>A0A8J3PVN1</accession>
<dbReference type="Proteomes" id="UP000630097">
    <property type="component" value="Unassembled WGS sequence"/>
</dbReference>
<protein>
    <recommendedName>
        <fullName evidence="3">ATP-binding protein</fullName>
    </recommendedName>
</protein>
<name>A0A8J3PVN1_9ACTN</name>
<reference evidence="1 2" key="1">
    <citation type="submission" date="2021-01" db="EMBL/GenBank/DDBJ databases">
        <title>Whole genome shotgun sequence of Planotetraspora kaengkrachanensis NBRC 104272.</title>
        <authorList>
            <person name="Komaki H."/>
            <person name="Tamura T."/>
        </authorList>
    </citation>
    <scope>NUCLEOTIDE SEQUENCE [LARGE SCALE GENOMIC DNA]</scope>
    <source>
        <strain evidence="1 2">NBRC 104272</strain>
    </source>
</reference>
<dbReference type="AlphaFoldDB" id="A0A8J3PVN1"/>
<gene>
    <name evidence="1" type="ORF">Pka01_50440</name>
</gene>
<dbReference type="Gene3D" id="3.30.565.10">
    <property type="entry name" value="Histidine kinase-like ATPase, C-terminal domain"/>
    <property type="match status" value="1"/>
</dbReference>
<sequence length="148" mass="15729">MTILNLPGRTAISRPFSGDPSQAGAARRFVAGRLGDGHPCRDDAIQLIGELVAECLRHAAACRSRPGYAVAVRSTPESAQVTLATQACGCWTSPARTPGRGVHLVDLFTERWGVSATRTGVSVWFELGPANSRNVQGQPVDAQARYSI</sequence>
<dbReference type="CDD" id="cd16936">
    <property type="entry name" value="HATPase_RsbW-like"/>
    <property type="match status" value="1"/>
</dbReference>
<dbReference type="InterPro" id="IPR036890">
    <property type="entry name" value="HATPase_C_sf"/>
</dbReference>
<evidence type="ECO:0000313" key="2">
    <source>
        <dbReference type="Proteomes" id="UP000630097"/>
    </source>
</evidence>
<proteinExistence type="predicted"/>
<evidence type="ECO:0008006" key="3">
    <source>
        <dbReference type="Google" id="ProtNLM"/>
    </source>
</evidence>
<organism evidence="1 2">
    <name type="scientific">Planotetraspora kaengkrachanensis</name>
    <dbReference type="NCBI Taxonomy" id="575193"/>
    <lineage>
        <taxon>Bacteria</taxon>
        <taxon>Bacillati</taxon>
        <taxon>Actinomycetota</taxon>
        <taxon>Actinomycetes</taxon>
        <taxon>Streptosporangiales</taxon>
        <taxon>Streptosporangiaceae</taxon>
        <taxon>Planotetraspora</taxon>
    </lineage>
</organism>